<dbReference type="SUPFAM" id="SSF56784">
    <property type="entry name" value="HAD-like"/>
    <property type="match status" value="1"/>
</dbReference>
<dbReference type="Proteomes" id="UP000623795">
    <property type="component" value="Unassembled WGS sequence"/>
</dbReference>
<dbReference type="NCBIfam" id="TIGR01428">
    <property type="entry name" value="HAD_type_II"/>
    <property type="match status" value="1"/>
</dbReference>
<dbReference type="SFLD" id="SFLDF00045">
    <property type="entry name" value="2-haloacid_dehalogenase"/>
    <property type="match status" value="1"/>
</dbReference>
<dbReference type="SFLD" id="SFLDG01129">
    <property type="entry name" value="C1.5:_HAD__Beta-PGM__Phosphata"/>
    <property type="match status" value="1"/>
</dbReference>
<comment type="similarity">
    <text evidence="1 3">Belongs to the HAD-like hydrolase superfamily. S-2-haloalkanoic acid dehalogenase family.</text>
</comment>
<dbReference type="PANTHER" id="PTHR43316">
    <property type="entry name" value="HYDROLASE, HALOACID DELAHOGENASE-RELATED"/>
    <property type="match status" value="1"/>
</dbReference>
<keyword evidence="2 3" id="KW-0378">Hydrolase</keyword>
<organism evidence="4 5">
    <name type="scientific">Aromatoleum toluvorans</name>
    <dbReference type="NCBI Taxonomy" id="92002"/>
    <lineage>
        <taxon>Bacteria</taxon>
        <taxon>Pseudomonadati</taxon>
        <taxon>Pseudomonadota</taxon>
        <taxon>Betaproteobacteria</taxon>
        <taxon>Rhodocyclales</taxon>
        <taxon>Rhodocyclaceae</taxon>
        <taxon>Aromatoleum</taxon>
    </lineage>
</organism>
<dbReference type="InterPro" id="IPR023214">
    <property type="entry name" value="HAD_sf"/>
</dbReference>
<gene>
    <name evidence="4" type="ORF">GPA22_12610</name>
</gene>
<evidence type="ECO:0000256" key="1">
    <source>
        <dbReference type="ARBA" id="ARBA00008106"/>
    </source>
</evidence>
<accession>A0ABX1PYN3</accession>
<evidence type="ECO:0000313" key="4">
    <source>
        <dbReference type="EMBL" id="NMG44567.1"/>
    </source>
</evidence>
<evidence type="ECO:0000256" key="2">
    <source>
        <dbReference type="ARBA" id="ARBA00022801"/>
    </source>
</evidence>
<reference evidence="4 5" key="1">
    <citation type="submission" date="2019-12" db="EMBL/GenBank/DDBJ databases">
        <title>Comparative genomics gives insights into the taxonomy of the Azoarcus-Aromatoleum group and reveals separate origins of nif in the plant-associated Azoarcus and non-plant-associated Aromatoleum sub-groups.</title>
        <authorList>
            <person name="Lafos M."/>
            <person name="Maluk M."/>
            <person name="Batista M."/>
            <person name="Junghare M."/>
            <person name="Carmona M."/>
            <person name="Faoro H."/>
            <person name="Cruz L.M."/>
            <person name="Battistoni F."/>
            <person name="De Souza E."/>
            <person name="Pedrosa F."/>
            <person name="Chen W.-M."/>
            <person name="Poole P.S."/>
            <person name="Dixon R.A."/>
            <person name="James E.K."/>
        </authorList>
    </citation>
    <scope>NUCLEOTIDE SEQUENCE [LARGE SCALE GENOMIC DNA]</scope>
    <source>
        <strain evidence="4 5">Td21</strain>
    </source>
</reference>
<dbReference type="NCBIfam" id="TIGR01493">
    <property type="entry name" value="HAD-SF-IA-v2"/>
    <property type="match status" value="1"/>
</dbReference>
<dbReference type="Gene3D" id="3.40.50.1000">
    <property type="entry name" value="HAD superfamily/HAD-like"/>
    <property type="match status" value="1"/>
</dbReference>
<dbReference type="EC" id="3.8.1.2" evidence="3"/>
<dbReference type="RefSeq" id="WP_169256426.1">
    <property type="nucleotide sequence ID" value="NZ_WTVN01000018.1"/>
</dbReference>
<dbReference type="PRINTS" id="PR00413">
    <property type="entry name" value="HADHALOGNASE"/>
</dbReference>
<dbReference type="PANTHER" id="PTHR43316:SF3">
    <property type="entry name" value="HALOACID DEHALOGENASE, TYPE II (AFU_ORTHOLOGUE AFUA_2G07750)-RELATED"/>
    <property type="match status" value="1"/>
</dbReference>
<proteinExistence type="inferred from homology"/>
<dbReference type="SFLD" id="SFLDG01135">
    <property type="entry name" value="C1.5.6:_HAD__Beta-PGM__Phospha"/>
    <property type="match status" value="1"/>
</dbReference>
<dbReference type="InterPro" id="IPR006328">
    <property type="entry name" value="2-HAD"/>
</dbReference>
<evidence type="ECO:0000256" key="3">
    <source>
        <dbReference type="RuleBase" id="RU368077"/>
    </source>
</evidence>
<dbReference type="InterPro" id="IPR036412">
    <property type="entry name" value="HAD-like_sf"/>
</dbReference>
<protein>
    <recommendedName>
        <fullName evidence="3">(S)-2-haloacid dehalogenase</fullName>
        <ecNumber evidence="3">3.8.1.2</ecNumber>
    </recommendedName>
    <alternativeName>
        <fullName evidence="3">2-haloalkanoic acid dehalogenase</fullName>
    </alternativeName>
    <alternativeName>
        <fullName evidence="3">Halocarboxylic acid halidohydrolase</fullName>
    </alternativeName>
    <alternativeName>
        <fullName evidence="3">L-2-haloacid dehalogenase</fullName>
    </alternativeName>
</protein>
<dbReference type="InterPro" id="IPR023198">
    <property type="entry name" value="PGP-like_dom2"/>
</dbReference>
<keyword evidence="5" id="KW-1185">Reference proteome</keyword>
<comment type="caution">
    <text evidence="4">The sequence shown here is derived from an EMBL/GenBank/DDBJ whole genome shotgun (WGS) entry which is preliminary data.</text>
</comment>
<comment type="catalytic activity">
    <reaction evidence="3">
        <text>an (S)-2-haloacid + H2O = a (2R)-2-hydroxycarboxylate + a halide anion + H(+)</text>
        <dbReference type="Rhea" id="RHEA:11192"/>
        <dbReference type="ChEBI" id="CHEBI:15377"/>
        <dbReference type="ChEBI" id="CHEBI:15378"/>
        <dbReference type="ChEBI" id="CHEBI:16042"/>
        <dbReference type="ChEBI" id="CHEBI:58314"/>
        <dbReference type="ChEBI" id="CHEBI:137405"/>
        <dbReference type="EC" id="3.8.1.2"/>
    </reaction>
</comment>
<dbReference type="Pfam" id="PF00702">
    <property type="entry name" value="Hydrolase"/>
    <property type="match status" value="1"/>
</dbReference>
<comment type="function">
    <text evidence="3">Catalyzes the hydrolytic dehalogenation of small (S)-2-haloalkanoic acids to yield the corresponding (R)-2-hydroxyalkanoic acids.</text>
</comment>
<dbReference type="Gene3D" id="1.10.150.240">
    <property type="entry name" value="Putative phosphatase, domain 2"/>
    <property type="match status" value="1"/>
</dbReference>
<name>A0ABX1PYN3_9RHOO</name>
<dbReference type="SFLD" id="SFLDS00003">
    <property type="entry name" value="Haloacid_Dehalogenase"/>
    <property type="match status" value="1"/>
</dbReference>
<dbReference type="EMBL" id="WTVN01000018">
    <property type="protein sequence ID" value="NMG44567.1"/>
    <property type="molecule type" value="Genomic_DNA"/>
</dbReference>
<evidence type="ECO:0000313" key="5">
    <source>
        <dbReference type="Proteomes" id="UP000623795"/>
    </source>
</evidence>
<dbReference type="InterPro" id="IPR051540">
    <property type="entry name" value="S-2-haloacid_dehalogenase"/>
</dbReference>
<dbReference type="InterPro" id="IPR006439">
    <property type="entry name" value="HAD-SF_hydro_IA"/>
</dbReference>
<sequence>MQPTRLTGIEACVFDAYGTLFDFNSAAQGARDELGDDWQRLSELWRHKQLQYTWLRGLGQHYADFWQVTGDALDFALATLRLNRPGLHERLMDLYLRLQCYPEVPQALQELKAAGMKLAILSNGSLPMLWAVVRNNGLEALFDAVLSVEEVRVFKPHPSVYRLASTRLDTAPGEICFLSSNGWDAFSAKAFGFRVLWCNRFGQEPERIPATPDGEIDDLSVLPECLGLARLAATNRSDL</sequence>
<dbReference type="CDD" id="cd02588">
    <property type="entry name" value="HAD_L2-DEX"/>
    <property type="match status" value="1"/>
</dbReference>